<dbReference type="EMBL" id="CM035443">
    <property type="protein sequence ID" value="KAH7278567.1"/>
    <property type="molecule type" value="Genomic_DNA"/>
</dbReference>
<organism evidence="3 4">
    <name type="scientific">Ceratopteris richardii</name>
    <name type="common">Triangle waterfern</name>
    <dbReference type="NCBI Taxonomy" id="49495"/>
    <lineage>
        <taxon>Eukaryota</taxon>
        <taxon>Viridiplantae</taxon>
        <taxon>Streptophyta</taxon>
        <taxon>Embryophyta</taxon>
        <taxon>Tracheophyta</taxon>
        <taxon>Polypodiopsida</taxon>
        <taxon>Polypodiidae</taxon>
        <taxon>Polypodiales</taxon>
        <taxon>Pteridineae</taxon>
        <taxon>Pteridaceae</taxon>
        <taxon>Parkerioideae</taxon>
        <taxon>Ceratopteris</taxon>
    </lineage>
</organism>
<evidence type="ECO:0000313" key="3">
    <source>
        <dbReference type="EMBL" id="KAH7278567.1"/>
    </source>
</evidence>
<gene>
    <name evidence="3" type="ORF">KP509_38G046900</name>
</gene>
<name>A0A8T2Q3J4_CERRI</name>
<keyword evidence="2" id="KW-0472">Membrane</keyword>
<dbReference type="Proteomes" id="UP000825935">
    <property type="component" value="Chromosome 38"/>
</dbReference>
<sequence>MIQYREAVNPEVEHQVKRTSVVKSMNFLEDNRSFVLMSDYAKSHNEERGDGEVEWPVKRSEPFSVESNDEEMFVDAKSCVEVIHCPGGPIENGCQMKEDISPHNTGACSEQEVLKPIPLFSKCTGTCFEERNLDSLGSSTQDSYQSSDTNRENTRKTYSGCDIDDSLEETLIASTTILTDRISSHLDYIVDDVSSVCDNPDGLVQSNTHLGQAVSNFVCQSHQSGPSDFQKDFLKFYERHVKAQEQRNQFQFVKLQHLLKQQTLEEEKIQLASAANGLMRENIDLNRHKVSFKENIALEQQAKAAHVSFCSMCADELAAGLCIMLTTLVYSVRMYSFSLLNDLVSMCQSSIKVEPRRSIGFHMDWFYNSLDSLAGKLQAIVCHFTVTGRILIGSILVGVVAQSLIRRSIMNSSQAMPATILIVVLGGICGFVGKISIDSLGGSGITWWLIWGTFCFLHALTNCFTPSIYRFLHGSHTGRKSRFGLPFWMRRLAFHSLIVLFLPLLAGLLPFGNFSHVTYDLFSTLIESASYASTSFLQWSLLSFWKQ</sequence>
<feature type="transmembrane region" description="Helical" evidence="2">
    <location>
        <begin position="417"/>
        <end position="437"/>
    </location>
</feature>
<feature type="compositionally biased region" description="Low complexity" evidence="1">
    <location>
        <begin position="138"/>
        <end position="148"/>
    </location>
</feature>
<dbReference type="GO" id="GO:0010090">
    <property type="term" value="P:trichome morphogenesis"/>
    <property type="evidence" value="ECO:0007669"/>
    <property type="project" value="InterPro"/>
</dbReference>
<dbReference type="GO" id="GO:0010150">
    <property type="term" value="P:leaf senescence"/>
    <property type="evidence" value="ECO:0007669"/>
    <property type="project" value="InterPro"/>
</dbReference>
<dbReference type="GO" id="GO:0006952">
    <property type="term" value="P:defense response"/>
    <property type="evidence" value="ECO:0007669"/>
    <property type="project" value="InterPro"/>
</dbReference>
<dbReference type="InterPro" id="IPR044708">
    <property type="entry name" value="CPR5"/>
</dbReference>
<keyword evidence="2" id="KW-1133">Transmembrane helix</keyword>
<keyword evidence="2" id="KW-0812">Transmembrane</keyword>
<dbReference type="PANTHER" id="PTHR35322:SF2">
    <property type="entry name" value="PROTEIN CPR-5"/>
    <property type="match status" value="1"/>
</dbReference>
<protein>
    <submittedName>
        <fullName evidence="3">Uncharacterized protein</fullName>
    </submittedName>
</protein>
<accession>A0A8T2Q3J4</accession>
<dbReference type="AlphaFoldDB" id="A0A8T2Q3J4"/>
<feature type="region of interest" description="Disordered" evidence="1">
    <location>
        <begin position="136"/>
        <end position="157"/>
    </location>
</feature>
<feature type="transmembrane region" description="Helical" evidence="2">
    <location>
        <begin position="449"/>
        <end position="472"/>
    </location>
</feature>
<evidence type="ECO:0000313" key="4">
    <source>
        <dbReference type="Proteomes" id="UP000825935"/>
    </source>
</evidence>
<feature type="transmembrane region" description="Helical" evidence="2">
    <location>
        <begin position="492"/>
        <end position="512"/>
    </location>
</feature>
<dbReference type="PANTHER" id="PTHR35322">
    <property type="entry name" value="PROTEIN CPR-5"/>
    <property type="match status" value="1"/>
</dbReference>
<comment type="caution">
    <text evidence="3">The sequence shown here is derived from an EMBL/GenBank/DDBJ whole genome shotgun (WGS) entry which is preliminary data.</text>
</comment>
<reference evidence="3" key="1">
    <citation type="submission" date="2021-08" db="EMBL/GenBank/DDBJ databases">
        <title>WGS assembly of Ceratopteris richardii.</title>
        <authorList>
            <person name="Marchant D.B."/>
            <person name="Chen G."/>
            <person name="Jenkins J."/>
            <person name="Shu S."/>
            <person name="Leebens-Mack J."/>
            <person name="Grimwood J."/>
            <person name="Schmutz J."/>
            <person name="Soltis P."/>
            <person name="Soltis D."/>
            <person name="Chen Z.-H."/>
        </authorList>
    </citation>
    <scope>NUCLEOTIDE SEQUENCE</scope>
    <source>
        <strain evidence="3">Whitten #5841</strain>
        <tissue evidence="3">Leaf</tissue>
    </source>
</reference>
<dbReference type="OrthoDB" id="2017423at2759"/>
<evidence type="ECO:0000256" key="2">
    <source>
        <dbReference type="SAM" id="Phobius"/>
    </source>
</evidence>
<proteinExistence type="predicted"/>
<keyword evidence="4" id="KW-1185">Reference proteome</keyword>
<evidence type="ECO:0000256" key="1">
    <source>
        <dbReference type="SAM" id="MobiDB-lite"/>
    </source>
</evidence>
<feature type="transmembrane region" description="Helical" evidence="2">
    <location>
        <begin position="386"/>
        <end position="405"/>
    </location>
</feature>